<evidence type="ECO:0000259" key="2">
    <source>
        <dbReference type="Pfam" id="PF00078"/>
    </source>
</evidence>
<sequence length="823" mass="94287">MLKSKFKHEMIDSLTTDQREELTSREDILSETQRFYQELFSEEAEVDVEAWEAALQEGLHLIKKKVSPVQSLLLEKIPDKEEIEKIIDLLPGPKKSPRLDGVTSDAIKELWPWIRKDCRDMIVAFWLDGRLTVNTKKGVIKLIPKSEDRSKLKDWRPILLLGITYKILSKLLAERLKPLLHELVNEQQTGFIPRRSIFDSILAVRLGQEWAETTCQKSIFLKLDFVKAYDRVNYNFLWSVLATMGFGDHFISLLKGLVENATSVVHLNGAFIDEGLEAGNGRQVLDALFAYDTRLLLEAEEDNWSKATAIIKIFEKISGAKLNVSKSLVVPIGFSEPPEWRRRTRTKLAMEGEVWSYMGCPIGVNLSEEQVCRRFVWGQNREGVERKAWISWEKMCRKKEEGGLGLVGFELHANALKMKLMVKILNNDDLDWVCLFKSMLEWKILDTQNRQCEIGRPNEVVLLLGKKLDLRDSPTVARILEGWWEVRKFLKLKPGVMLPADLVVGLALKAIPELEKYNEGDVRTSLKLQRRVGIRLLQDLTVDSMNRLELFELKSCGGRSVRAAEGPSTRITWWLRHKGLCVEERLLKISITNGSCPWYEDGLETIDHCLLSCNLVDRRWKRVLYLLRKVQPDEVTFGNLLDFLDSATQHKTLRLSLLLLLVMHTRMAWQDRCARSLQKRNSLAPIRVVLSKSVDIGKEILTVLGPGVRKDQAEESLTYLQLMMSEENRDTHKGELDTARLDRGTQSSGTSSDNSHWNELQRERSHSSRQEASNEEIPIDSTQHHCRDAVLDRALDQELAHLGFTELRLSSSELLSAEGRAPP</sequence>
<evidence type="ECO:0000313" key="4">
    <source>
        <dbReference type="Proteomes" id="UP001633002"/>
    </source>
</evidence>
<proteinExistence type="predicted"/>
<dbReference type="Proteomes" id="UP001633002">
    <property type="component" value="Unassembled WGS sequence"/>
</dbReference>
<accession>A0ABD3GY80</accession>
<name>A0ABD3GY80_9MARC</name>
<organism evidence="3 4">
    <name type="scientific">Riccia sorocarpa</name>
    <dbReference type="NCBI Taxonomy" id="122646"/>
    <lineage>
        <taxon>Eukaryota</taxon>
        <taxon>Viridiplantae</taxon>
        <taxon>Streptophyta</taxon>
        <taxon>Embryophyta</taxon>
        <taxon>Marchantiophyta</taxon>
        <taxon>Marchantiopsida</taxon>
        <taxon>Marchantiidae</taxon>
        <taxon>Marchantiales</taxon>
        <taxon>Ricciaceae</taxon>
        <taxon>Riccia</taxon>
    </lineage>
</organism>
<feature type="compositionally biased region" description="Basic and acidic residues" evidence="1">
    <location>
        <begin position="759"/>
        <end position="769"/>
    </location>
</feature>
<feature type="region of interest" description="Disordered" evidence="1">
    <location>
        <begin position="728"/>
        <end position="783"/>
    </location>
</feature>
<evidence type="ECO:0000256" key="1">
    <source>
        <dbReference type="SAM" id="MobiDB-lite"/>
    </source>
</evidence>
<feature type="compositionally biased region" description="Polar residues" evidence="1">
    <location>
        <begin position="744"/>
        <end position="758"/>
    </location>
</feature>
<feature type="compositionally biased region" description="Basic and acidic residues" evidence="1">
    <location>
        <begin position="728"/>
        <end position="743"/>
    </location>
</feature>
<dbReference type="InterPro" id="IPR000477">
    <property type="entry name" value="RT_dom"/>
</dbReference>
<evidence type="ECO:0000313" key="3">
    <source>
        <dbReference type="EMBL" id="KAL3684212.1"/>
    </source>
</evidence>
<reference evidence="3 4" key="1">
    <citation type="submission" date="2024-09" db="EMBL/GenBank/DDBJ databases">
        <title>Chromosome-scale assembly of Riccia sorocarpa.</title>
        <authorList>
            <person name="Paukszto L."/>
        </authorList>
    </citation>
    <scope>NUCLEOTIDE SEQUENCE [LARGE SCALE GENOMIC DNA]</scope>
    <source>
        <strain evidence="3">LP-2024</strain>
        <tissue evidence="3">Aerial parts of the thallus</tissue>
    </source>
</reference>
<feature type="domain" description="Reverse transcriptase" evidence="2">
    <location>
        <begin position="143"/>
        <end position="253"/>
    </location>
</feature>
<dbReference type="Pfam" id="PF00078">
    <property type="entry name" value="RVT_1"/>
    <property type="match status" value="1"/>
</dbReference>
<dbReference type="EMBL" id="JBJQOH010000006">
    <property type="protein sequence ID" value="KAL3684212.1"/>
    <property type="molecule type" value="Genomic_DNA"/>
</dbReference>
<protein>
    <recommendedName>
        <fullName evidence="2">Reverse transcriptase domain-containing protein</fullName>
    </recommendedName>
</protein>
<dbReference type="CDD" id="cd01650">
    <property type="entry name" value="RT_nLTR_like"/>
    <property type="match status" value="1"/>
</dbReference>
<keyword evidence="4" id="KW-1185">Reference proteome</keyword>
<comment type="caution">
    <text evidence="3">The sequence shown here is derived from an EMBL/GenBank/DDBJ whole genome shotgun (WGS) entry which is preliminary data.</text>
</comment>
<dbReference type="AlphaFoldDB" id="A0ABD3GY80"/>
<gene>
    <name evidence="3" type="ORF">R1sor_002234</name>
</gene>
<dbReference type="PANTHER" id="PTHR19446">
    <property type="entry name" value="REVERSE TRANSCRIPTASES"/>
    <property type="match status" value="1"/>
</dbReference>